<dbReference type="PANTHER" id="PTHR47926">
    <property type="entry name" value="PENTATRICOPEPTIDE REPEAT-CONTAINING PROTEIN"/>
    <property type="match status" value="1"/>
</dbReference>
<dbReference type="RefSeq" id="XP_071926267.1">
    <property type="nucleotide sequence ID" value="XM_072070166.1"/>
</dbReference>
<reference evidence="2" key="1">
    <citation type="submission" date="2025-08" db="UniProtKB">
        <authorList>
            <consortium name="RefSeq"/>
        </authorList>
    </citation>
    <scope>IDENTIFICATION</scope>
    <source>
        <tissue evidence="2">Leaves</tissue>
    </source>
</reference>
<dbReference type="InterPro" id="IPR011990">
    <property type="entry name" value="TPR-like_helical_dom_sf"/>
</dbReference>
<protein>
    <submittedName>
        <fullName evidence="2">Pentatricopeptide repeat-containing protein At2g02980, chloroplastic-like</fullName>
    </submittedName>
</protein>
<evidence type="ECO:0000313" key="2">
    <source>
        <dbReference type="RefSeq" id="XP_071926267.1"/>
    </source>
</evidence>
<sequence>MLCSGQVLDNYTFPSLINAVHCLAMKYGLETDMYVCPAHINMYSESKEIGWARCVFVSVVEPCVVTCNADYGLLRSCKPNEALSSFRELQVKRIKPADVTVLGVISSCALLGALKLGKWSNTDLLDMYAKCGSLEDAVSVSKDVSFKDTQSMVDDDHAYTIHGCGNEAISL</sequence>
<dbReference type="InterPro" id="IPR046960">
    <property type="entry name" value="PPR_At4g14850-like_plant"/>
</dbReference>
<name>A0ABM4W3B2_COFAR</name>
<proteinExistence type="predicted"/>
<dbReference type="GeneID" id="140016601"/>
<evidence type="ECO:0000313" key="1">
    <source>
        <dbReference type="Proteomes" id="UP001652660"/>
    </source>
</evidence>
<organism evidence="1 2">
    <name type="scientific">Coffea arabica</name>
    <name type="common">Arabian coffee</name>
    <dbReference type="NCBI Taxonomy" id="13443"/>
    <lineage>
        <taxon>Eukaryota</taxon>
        <taxon>Viridiplantae</taxon>
        <taxon>Streptophyta</taxon>
        <taxon>Embryophyta</taxon>
        <taxon>Tracheophyta</taxon>
        <taxon>Spermatophyta</taxon>
        <taxon>Magnoliopsida</taxon>
        <taxon>eudicotyledons</taxon>
        <taxon>Gunneridae</taxon>
        <taxon>Pentapetalae</taxon>
        <taxon>asterids</taxon>
        <taxon>lamiids</taxon>
        <taxon>Gentianales</taxon>
        <taxon>Rubiaceae</taxon>
        <taxon>Ixoroideae</taxon>
        <taxon>Gardenieae complex</taxon>
        <taxon>Bertiereae - Coffeeae clade</taxon>
        <taxon>Coffeeae</taxon>
        <taxon>Coffea</taxon>
    </lineage>
</organism>
<dbReference type="Gene3D" id="1.25.40.10">
    <property type="entry name" value="Tetratricopeptide repeat domain"/>
    <property type="match status" value="1"/>
</dbReference>
<gene>
    <name evidence="2" type="primary">LOC140016601</name>
</gene>
<keyword evidence="1" id="KW-1185">Reference proteome</keyword>
<dbReference type="Proteomes" id="UP001652660">
    <property type="component" value="Chromosome 11c"/>
</dbReference>
<accession>A0ABM4W3B2</accession>
<dbReference type="PANTHER" id="PTHR47926:SF488">
    <property type="entry name" value="DYW DOMAIN-CONTAINING PROTEIN"/>
    <property type="match status" value="1"/>
</dbReference>